<name>A0A8J6K1Q2_ELECQ</name>
<evidence type="ECO:0000256" key="8">
    <source>
        <dbReference type="SAM" id="MobiDB-lite"/>
    </source>
</evidence>
<comment type="caution">
    <text evidence="10">The sequence shown here is derived from an EMBL/GenBank/DDBJ whole genome shotgun (WGS) entry which is preliminary data.</text>
</comment>
<comment type="subcellular location">
    <subcellularLocation>
        <location evidence="2">Cytoplasm</location>
        <location evidence="2">Cytosol</location>
    </subcellularLocation>
</comment>
<dbReference type="InterPro" id="IPR029435">
    <property type="entry name" value="TOPAZ1_dom"/>
</dbReference>
<evidence type="ECO:0000256" key="4">
    <source>
        <dbReference type="ARBA" id="ARBA00022490"/>
    </source>
</evidence>
<dbReference type="GO" id="GO:0048137">
    <property type="term" value="P:spermatocyte division"/>
    <property type="evidence" value="ECO:0007669"/>
    <property type="project" value="TreeGrafter"/>
</dbReference>
<evidence type="ECO:0000313" key="10">
    <source>
        <dbReference type="EMBL" id="KAG9476106.1"/>
    </source>
</evidence>
<dbReference type="EMBL" id="WNTK01000011">
    <property type="protein sequence ID" value="KAG9476106.1"/>
    <property type="molecule type" value="Genomic_DNA"/>
</dbReference>
<accession>A0A8J6K1Q2</accession>
<dbReference type="OrthoDB" id="8859650at2759"/>
<dbReference type="AlphaFoldDB" id="A0A8J6K1Q2"/>
<dbReference type="InterPro" id="IPR038952">
    <property type="entry name" value="TOPAZ1"/>
</dbReference>
<evidence type="ECO:0000256" key="5">
    <source>
        <dbReference type="ARBA" id="ARBA00022782"/>
    </source>
</evidence>
<dbReference type="GO" id="GO:0030154">
    <property type="term" value="P:cell differentiation"/>
    <property type="evidence" value="ECO:0007669"/>
    <property type="project" value="UniProtKB-KW"/>
</dbReference>
<evidence type="ECO:0000256" key="2">
    <source>
        <dbReference type="ARBA" id="ARBA00004514"/>
    </source>
</evidence>
<dbReference type="PANTHER" id="PTHR35671">
    <property type="entry name" value="PROTEIN TOPAZ1"/>
    <property type="match status" value="1"/>
</dbReference>
<organism evidence="10 11">
    <name type="scientific">Eleutherodactylus coqui</name>
    <name type="common">Puerto Rican coqui</name>
    <dbReference type="NCBI Taxonomy" id="57060"/>
    <lineage>
        <taxon>Eukaryota</taxon>
        <taxon>Metazoa</taxon>
        <taxon>Chordata</taxon>
        <taxon>Craniata</taxon>
        <taxon>Vertebrata</taxon>
        <taxon>Euteleostomi</taxon>
        <taxon>Amphibia</taxon>
        <taxon>Batrachia</taxon>
        <taxon>Anura</taxon>
        <taxon>Neobatrachia</taxon>
        <taxon>Hyloidea</taxon>
        <taxon>Eleutherodactylidae</taxon>
        <taxon>Eleutherodactylinae</taxon>
        <taxon>Eleutherodactylus</taxon>
        <taxon>Eleutherodactylus</taxon>
    </lineage>
</organism>
<comment type="function">
    <text evidence="1">Important for normal spermatogenesis and male fertility. Specifically required for progression to the post-meiotic stages of spermatocyte development. Seems to be necessary for normal expression levels of a number of testis-expressed gene transcripts, although its role in this process is unclear.</text>
</comment>
<dbReference type="Pfam" id="PF14669">
    <property type="entry name" value="Asp_Glu_race_2"/>
    <property type="match status" value="1"/>
</dbReference>
<dbReference type="PANTHER" id="PTHR35671:SF1">
    <property type="entry name" value="PROTEIN TOPAZ1"/>
    <property type="match status" value="1"/>
</dbReference>
<evidence type="ECO:0000256" key="3">
    <source>
        <dbReference type="ARBA" id="ARBA00016464"/>
    </source>
</evidence>
<feature type="domain" description="Protein TOPAZ1" evidence="9">
    <location>
        <begin position="676"/>
        <end position="851"/>
    </location>
</feature>
<feature type="compositionally biased region" description="Polar residues" evidence="8">
    <location>
        <begin position="268"/>
        <end position="301"/>
    </location>
</feature>
<dbReference type="Proteomes" id="UP000770717">
    <property type="component" value="Unassembled WGS sequence"/>
</dbReference>
<gene>
    <name evidence="10" type="ORF">GDO78_002930</name>
</gene>
<keyword evidence="11" id="KW-1185">Reference proteome</keyword>
<evidence type="ECO:0000256" key="1">
    <source>
        <dbReference type="ARBA" id="ARBA00002132"/>
    </source>
</evidence>
<protein>
    <recommendedName>
        <fullName evidence="3">Protein TOPAZ1</fullName>
    </recommendedName>
    <alternativeName>
        <fullName evidence="7">Testis- and ovary-specific PAZ domain-containing protein 1</fullName>
    </alternativeName>
</protein>
<feature type="region of interest" description="Disordered" evidence="8">
    <location>
        <begin position="400"/>
        <end position="427"/>
    </location>
</feature>
<sequence length="1083" mass="121895">MTSSEQSSVSKEKEKIVKSECSATKCSTKACHVHSPDLPNPVTILKVKFSFRKREPQNNSNIKLKSTDCGAKELEHEDNQHGVDCIVKSKSSGSHSGTLMDKLNNNTIIATGLNPTNGQNEVGSSPICNTWDNWRIPTPFVSDEEISDHDLVKSSRITVCSSQAKEDLAITCQRVIPFTGKSIWKCSCARTYVTVLPQKRPPDVRNTVILGIEAERSLEIYSDAKPLLFESMGGQSIQERTEEKDSEAVCKKRKLDLYVESSSPRNLASCESTLDESPSGETKSKTVSLLRTSEMSDTSLSLPLASKPSRRNMDLECSECPVQGKVINDEHLFLQREDKTHVSEPPSKTEAEIDQKNVTNPVFKIPNEETRALLHEDVPHLGSTGKDFKNEICSVPTPLEEVGTIPNSNLKSSHNLSDSEGSQSNYCPSESFAKVDSVKHEDICDTKVTPTSTKKPSNNYTIDLLRAFKEDILVLDVDQDDPELFGFSIKEEKSSPKSCNSNKNLQIQKLRLPNGYCWFFFTTVNGCTNAYCKYLHVPRQCDEQVCMDVLRNLVKKNNPFLLKRAVWIFTKYYSQHAPSLHYDIGIFGALFNPCLNLNLWQDLFYLLETAATAKIFFVRNGMNITPVEINHIIAIVSKSSAAKNHINILLSMKSSLEMKISRMKWANDMDAAMSEIEHCKVSSDWMKLGTVYLNVCTGCENLTNLKNVSRCIAKALMTDAISEKTEIPYCEFADAIFKNPQFNDIQKNILGRIGISVMFYYHRKELWLKGRKVICKIYELKINYTVLKGLFGEECDVSRCHVVNIAAEIFLKCGNLSGAVQTLKESDWIINTPMWPCNMMDVLHRHNLMCALVHEALPKHMFTLCFELIQNLPGFQGSQADLSVSQYAGLFNKVLNACVVNRSIGICTSMIDFMIDKKIAIDYSNLRAFITTLGHSSLWTKARGYYKSAMALGFYPLFEGKLNPKILVIPSFMSEVEMLMTIEHFMVSNASSIQAQRESNQSFQILLKRMEEDGATSKDGYHAATERLFEASRLSNPRLFIKHLTVNNTNEQVYTLDNSASLKWLNENMKWAANTWHFPSGPV</sequence>
<evidence type="ECO:0000256" key="6">
    <source>
        <dbReference type="ARBA" id="ARBA00022871"/>
    </source>
</evidence>
<feature type="region of interest" description="Disordered" evidence="8">
    <location>
        <begin position="268"/>
        <end position="306"/>
    </location>
</feature>
<evidence type="ECO:0000256" key="7">
    <source>
        <dbReference type="ARBA" id="ARBA00031943"/>
    </source>
</evidence>
<keyword evidence="5" id="KW-0221">Differentiation</keyword>
<evidence type="ECO:0000259" key="9">
    <source>
        <dbReference type="Pfam" id="PF14669"/>
    </source>
</evidence>
<feature type="compositionally biased region" description="Polar residues" evidence="8">
    <location>
        <begin position="405"/>
        <end position="427"/>
    </location>
</feature>
<evidence type="ECO:0000313" key="11">
    <source>
        <dbReference type="Proteomes" id="UP000770717"/>
    </source>
</evidence>
<proteinExistence type="predicted"/>
<keyword evidence="6" id="KW-0744">Spermatogenesis</keyword>
<keyword evidence="4" id="KW-0963">Cytoplasm</keyword>
<reference evidence="10" key="1">
    <citation type="thesis" date="2020" institute="ProQuest LLC" country="789 East Eisenhower Parkway, Ann Arbor, MI, USA">
        <title>Comparative Genomics and Chromosome Evolution.</title>
        <authorList>
            <person name="Mudd A.B."/>
        </authorList>
    </citation>
    <scope>NUCLEOTIDE SEQUENCE</scope>
    <source>
        <strain evidence="10">HN-11 Male</strain>
        <tissue evidence="10">Kidney and liver</tissue>
    </source>
</reference>
<dbReference type="GO" id="GO:0005829">
    <property type="term" value="C:cytosol"/>
    <property type="evidence" value="ECO:0007669"/>
    <property type="project" value="UniProtKB-SubCell"/>
</dbReference>